<accession>A0A9W9CEK9</accession>
<feature type="compositionally biased region" description="Basic and acidic residues" evidence="1">
    <location>
        <begin position="148"/>
        <end position="160"/>
    </location>
</feature>
<dbReference type="OrthoDB" id="3788624at2759"/>
<organism evidence="2 3">
    <name type="scientific">Didymosphaeria variabile</name>
    <dbReference type="NCBI Taxonomy" id="1932322"/>
    <lineage>
        <taxon>Eukaryota</taxon>
        <taxon>Fungi</taxon>
        <taxon>Dikarya</taxon>
        <taxon>Ascomycota</taxon>
        <taxon>Pezizomycotina</taxon>
        <taxon>Dothideomycetes</taxon>
        <taxon>Pleosporomycetidae</taxon>
        <taxon>Pleosporales</taxon>
        <taxon>Massarineae</taxon>
        <taxon>Didymosphaeriaceae</taxon>
        <taxon>Didymosphaeria</taxon>
    </lineage>
</organism>
<evidence type="ECO:0000256" key="1">
    <source>
        <dbReference type="SAM" id="MobiDB-lite"/>
    </source>
</evidence>
<sequence>MDTIEITQPLELLSTTSSFLNTFYNTIIFDMAGPMNNPVPELKFEMKAPIPVESIPATPSKTGIKLRINFKNSTIRVINPKKRDADDLDEDTQDGLAAFKAAGISAARIEGYTKDELDVALTLASMKDGPPARKRVKSTPAPSSQKMRIPDAESDGRDATESVGAGADGIILKATQATRKQRIVDPTHPADALMILATSKAGFDIYDSDAESVAGDVSTSVSTKPELFRNVTWGPAANDTSNDAAFPTEPSFDQFVPGRWERLPDGTIRDQKHKLIVRLTSKDGRKMLFKNPPPKDWNDQKAITCLNKRVSQQIRRNTAVRFRLEVESYVHEERVWINEHLTNGKPGNGWKAFVEEFNEQFAGEMLEGCEGVRPTRTHSSLTKEVERFGKEFYAQGKVPVLKEGKQGKSKAE</sequence>
<protein>
    <submittedName>
        <fullName evidence="2">Uncharacterized protein</fullName>
    </submittedName>
</protein>
<dbReference type="Proteomes" id="UP001140513">
    <property type="component" value="Unassembled WGS sequence"/>
</dbReference>
<gene>
    <name evidence="2" type="ORF">N0V89_000063</name>
</gene>
<dbReference type="EMBL" id="JAPEUX010000001">
    <property type="protein sequence ID" value="KAJ4359508.1"/>
    <property type="molecule type" value="Genomic_DNA"/>
</dbReference>
<keyword evidence="3" id="KW-1185">Reference proteome</keyword>
<name>A0A9W9CEK9_9PLEO</name>
<dbReference type="RefSeq" id="XP_056075710.1">
    <property type="nucleotide sequence ID" value="XM_056208888.1"/>
</dbReference>
<feature type="region of interest" description="Disordered" evidence="1">
    <location>
        <begin position="128"/>
        <end position="163"/>
    </location>
</feature>
<evidence type="ECO:0000313" key="3">
    <source>
        <dbReference type="Proteomes" id="UP001140513"/>
    </source>
</evidence>
<reference evidence="2" key="1">
    <citation type="submission" date="2022-10" db="EMBL/GenBank/DDBJ databases">
        <title>Tapping the CABI collections for fungal endophytes: first genome assemblies for Collariella, Neodidymelliopsis, Ascochyta clinopodiicola, Didymella pomorum, Didymosphaeria variabile, Neocosmospora piperis and Neocucurbitaria cava.</title>
        <authorList>
            <person name="Hill R."/>
        </authorList>
    </citation>
    <scope>NUCLEOTIDE SEQUENCE</scope>
    <source>
        <strain evidence="2">IMI 356815</strain>
    </source>
</reference>
<dbReference type="AlphaFoldDB" id="A0A9W9CEK9"/>
<dbReference type="GeneID" id="80903593"/>
<proteinExistence type="predicted"/>
<comment type="caution">
    <text evidence="2">The sequence shown here is derived from an EMBL/GenBank/DDBJ whole genome shotgun (WGS) entry which is preliminary data.</text>
</comment>
<evidence type="ECO:0000313" key="2">
    <source>
        <dbReference type="EMBL" id="KAJ4359508.1"/>
    </source>
</evidence>